<dbReference type="EMBL" id="MU858102">
    <property type="protein sequence ID" value="KAK4213872.1"/>
    <property type="molecule type" value="Genomic_DNA"/>
</dbReference>
<reference evidence="3" key="1">
    <citation type="journal article" date="2023" name="Mol. Phylogenet. Evol.">
        <title>Genome-scale phylogeny and comparative genomics of the fungal order Sordariales.</title>
        <authorList>
            <person name="Hensen N."/>
            <person name="Bonometti L."/>
            <person name="Westerberg I."/>
            <person name="Brannstrom I.O."/>
            <person name="Guillou S."/>
            <person name="Cros-Aarteil S."/>
            <person name="Calhoun S."/>
            <person name="Haridas S."/>
            <person name="Kuo A."/>
            <person name="Mondo S."/>
            <person name="Pangilinan J."/>
            <person name="Riley R."/>
            <person name="LaButti K."/>
            <person name="Andreopoulos B."/>
            <person name="Lipzen A."/>
            <person name="Chen C."/>
            <person name="Yan M."/>
            <person name="Daum C."/>
            <person name="Ng V."/>
            <person name="Clum A."/>
            <person name="Steindorff A."/>
            <person name="Ohm R.A."/>
            <person name="Martin F."/>
            <person name="Silar P."/>
            <person name="Natvig D.O."/>
            <person name="Lalanne C."/>
            <person name="Gautier V."/>
            <person name="Ament-Velasquez S.L."/>
            <person name="Kruys A."/>
            <person name="Hutchinson M.I."/>
            <person name="Powell A.J."/>
            <person name="Barry K."/>
            <person name="Miller A.N."/>
            <person name="Grigoriev I.V."/>
            <person name="Debuchy R."/>
            <person name="Gladieux P."/>
            <person name="Hiltunen Thoren M."/>
            <person name="Johannesson H."/>
        </authorList>
    </citation>
    <scope>NUCLEOTIDE SEQUENCE</scope>
    <source>
        <strain evidence="3">PSN293</strain>
    </source>
</reference>
<accession>A0AAN6YC22</accession>
<keyword evidence="4" id="KW-1185">Reference proteome</keyword>
<comment type="caution">
    <text evidence="3">The sequence shown here is derived from an EMBL/GenBank/DDBJ whole genome shotgun (WGS) entry which is preliminary data.</text>
</comment>
<protein>
    <recommendedName>
        <fullName evidence="5">Extracellular membrane protein CFEM domain-containing protein</fullName>
    </recommendedName>
</protein>
<reference evidence="3" key="2">
    <citation type="submission" date="2023-05" db="EMBL/GenBank/DDBJ databases">
        <authorList>
            <consortium name="Lawrence Berkeley National Laboratory"/>
            <person name="Steindorff A."/>
            <person name="Hensen N."/>
            <person name="Bonometti L."/>
            <person name="Westerberg I."/>
            <person name="Brannstrom I.O."/>
            <person name="Guillou S."/>
            <person name="Cros-Aarteil S."/>
            <person name="Calhoun S."/>
            <person name="Haridas S."/>
            <person name="Kuo A."/>
            <person name="Mondo S."/>
            <person name="Pangilinan J."/>
            <person name="Riley R."/>
            <person name="Labutti K."/>
            <person name="Andreopoulos B."/>
            <person name="Lipzen A."/>
            <person name="Chen C."/>
            <person name="Yanf M."/>
            <person name="Daum C."/>
            <person name="Ng V."/>
            <person name="Clum A."/>
            <person name="Ohm R."/>
            <person name="Martin F."/>
            <person name="Silar P."/>
            <person name="Natvig D."/>
            <person name="Lalanne C."/>
            <person name="Gautier V."/>
            <person name="Ament-Velasquez S.L."/>
            <person name="Kruys A."/>
            <person name="Hutchinson M.I."/>
            <person name="Powell A.J."/>
            <person name="Barry K."/>
            <person name="Miller A.N."/>
            <person name="Grigoriev I.V."/>
            <person name="Debuchy R."/>
            <person name="Gladieux P."/>
            <person name="Thoren M.H."/>
            <person name="Johannesson H."/>
        </authorList>
    </citation>
    <scope>NUCLEOTIDE SEQUENCE</scope>
    <source>
        <strain evidence="3">PSN293</strain>
    </source>
</reference>
<evidence type="ECO:0008006" key="5">
    <source>
        <dbReference type="Google" id="ProtNLM"/>
    </source>
</evidence>
<feature type="signal peptide" evidence="2">
    <location>
        <begin position="1"/>
        <end position="22"/>
    </location>
</feature>
<evidence type="ECO:0000313" key="3">
    <source>
        <dbReference type="EMBL" id="KAK4213872.1"/>
    </source>
</evidence>
<proteinExistence type="predicted"/>
<name>A0AAN6YC22_9PEZI</name>
<keyword evidence="2" id="KW-0732">Signal</keyword>
<sequence length="184" mass="19306">MTRLTLPLAVMVLSASITLAAASPQAYDQEAQQRGAKCNNDCLTQAWPEGYCVNEPGCNCNHQDKREKWLCCIADRCDQSVLTDAMESSLQDCQLRNKPYEFDPEAVCGIKLTTSISSTPIFTAPFRPTSGQISPTGSTIAPTQTGADGAAQTSDPAGSGASQQGSVTFGGIVGAVAGWVALLL</sequence>
<evidence type="ECO:0000313" key="4">
    <source>
        <dbReference type="Proteomes" id="UP001301769"/>
    </source>
</evidence>
<gene>
    <name evidence="3" type="ORF">QBC37DRAFT_422261</name>
</gene>
<feature type="compositionally biased region" description="Polar residues" evidence="1">
    <location>
        <begin position="129"/>
        <end position="163"/>
    </location>
</feature>
<dbReference type="AlphaFoldDB" id="A0AAN6YC22"/>
<evidence type="ECO:0000256" key="1">
    <source>
        <dbReference type="SAM" id="MobiDB-lite"/>
    </source>
</evidence>
<feature type="region of interest" description="Disordered" evidence="1">
    <location>
        <begin position="127"/>
        <end position="163"/>
    </location>
</feature>
<organism evidence="3 4">
    <name type="scientific">Rhypophila decipiens</name>
    <dbReference type="NCBI Taxonomy" id="261697"/>
    <lineage>
        <taxon>Eukaryota</taxon>
        <taxon>Fungi</taxon>
        <taxon>Dikarya</taxon>
        <taxon>Ascomycota</taxon>
        <taxon>Pezizomycotina</taxon>
        <taxon>Sordariomycetes</taxon>
        <taxon>Sordariomycetidae</taxon>
        <taxon>Sordariales</taxon>
        <taxon>Naviculisporaceae</taxon>
        <taxon>Rhypophila</taxon>
    </lineage>
</organism>
<dbReference type="Proteomes" id="UP001301769">
    <property type="component" value="Unassembled WGS sequence"/>
</dbReference>
<evidence type="ECO:0000256" key="2">
    <source>
        <dbReference type="SAM" id="SignalP"/>
    </source>
</evidence>
<feature type="chain" id="PRO_5042841702" description="Extracellular membrane protein CFEM domain-containing protein" evidence="2">
    <location>
        <begin position="23"/>
        <end position="184"/>
    </location>
</feature>